<dbReference type="AlphaFoldDB" id="A0AAV8QBU5"/>
<protein>
    <submittedName>
        <fullName evidence="1">Uncharacterized protein</fullName>
    </submittedName>
</protein>
<dbReference type="Proteomes" id="UP001222027">
    <property type="component" value="Unassembled WGS sequence"/>
</dbReference>
<dbReference type="EMBL" id="JAQQAF010000006">
    <property type="protein sequence ID" value="KAJ8477259.1"/>
    <property type="molecule type" value="Genomic_DNA"/>
</dbReference>
<comment type="caution">
    <text evidence="1">The sequence shown here is derived from an EMBL/GenBank/DDBJ whole genome shotgun (WGS) entry which is preliminary data.</text>
</comment>
<evidence type="ECO:0000313" key="1">
    <source>
        <dbReference type="EMBL" id="KAJ8477259.1"/>
    </source>
</evidence>
<name>A0AAV8QBU5_ENSVE</name>
<gene>
    <name evidence="1" type="ORF">OPV22_020986</name>
</gene>
<keyword evidence="2" id="KW-1185">Reference proteome</keyword>
<proteinExistence type="predicted"/>
<organism evidence="1 2">
    <name type="scientific">Ensete ventricosum</name>
    <name type="common">Abyssinian banana</name>
    <name type="synonym">Musa ensete</name>
    <dbReference type="NCBI Taxonomy" id="4639"/>
    <lineage>
        <taxon>Eukaryota</taxon>
        <taxon>Viridiplantae</taxon>
        <taxon>Streptophyta</taxon>
        <taxon>Embryophyta</taxon>
        <taxon>Tracheophyta</taxon>
        <taxon>Spermatophyta</taxon>
        <taxon>Magnoliopsida</taxon>
        <taxon>Liliopsida</taxon>
        <taxon>Zingiberales</taxon>
        <taxon>Musaceae</taxon>
        <taxon>Ensete</taxon>
    </lineage>
</organism>
<evidence type="ECO:0000313" key="2">
    <source>
        <dbReference type="Proteomes" id="UP001222027"/>
    </source>
</evidence>
<accession>A0AAV8QBU5</accession>
<sequence>MRETQITVYPSQGRFLLFCFEFSATLLFCECMHKRREVKRTLFSIIEVRAYIKATPIHPTNNSSRALHRVASSPLLFLIPYSSSVSPFIDQELRRR</sequence>
<reference evidence="1 2" key="1">
    <citation type="submission" date="2022-12" db="EMBL/GenBank/DDBJ databases">
        <title>Chromosome-scale assembly of the Ensete ventricosum genome.</title>
        <authorList>
            <person name="Dussert Y."/>
            <person name="Stocks J."/>
            <person name="Wendawek A."/>
            <person name="Woldeyes F."/>
            <person name="Nichols R.A."/>
            <person name="Borrell J.S."/>
        </authorList>
    </citation>
    <scope>NUCLEOTIDE SEQUENCE [LARGE SCALE GENOMIC DNA]</scope>
    <source>
        <strain evidence="2">cv. Maze</strain>
        <tissue evidence="1">Seeds</tissue>
    </source>
</reference>